<evidence type="ECO:0000256" key="8">
    <source>
        <dbReference type="ARBA" id="ARBA00029760"/>
    </source>
</evidence>
<evidence type="ECO:0000256" key="1">
    <source>
        <dbReference type="ARBA" id="ARBA00001933"/>
    </source>
</evidence>
<accession>A0ABD3WQT5</accession>
<dbReference type="PANTHER" id="PTHR43206:SF1">
    <property type="entry name" value="4-AMINOBUTYRATE AMINOTRANSFERASE, MITOCHONDRIAL"/>
    <property type="match status" value="1"/>
</dbReference>
<dbReference type="InterPro" id="IPR015424">
    <property type="entry name" value="PyrdxlP-dep_Trfase"/>
</dbReference>
<comment type="similarity">
    <text evidence="2 12">Belongs to the class-III pyridoxal-phosphate-dependent aminotransferase family.</text>
</comment>
<dbReference type="Gene3D" id="3.90.1150.10">
    <property type="entry name" value="Aspartate Aminotransferase, domain 1"/>
    <property type="match status" value="1"/>
</dbReference>
<keyword evidence="5" id="KW-0032">Aminotransferase</keyword>
<name>A0ABD3WQT5_SINWO</name>
<dbReference type="Pfam" id="PF00202">
    <property type="entry name" value="Aminotran_3"/>
    <property type="match status" value="1"/>
</dbReference>
<keyword evidence="6" id="KW-0808">Transferase</keyword>
<dbReference type="GO" id="GO:0034386">
    <property type="term" value="F:4-aminobutyrate:2-oxoglutarate transaminase activity"/>
    <property type="evidence" value="ECO:0007669"/>
    <property type="project" value="UniProtKB-EC"/>
</dbReference>
<dbReference type="PIRSF" id="PIRSF000521">
    <property type="entry name" value="Transaminase_4ab_Lys_Orn"/>
    <property type="match status" value="1"/>
</dbReference>
<dbReference type="EC" id="2.6.1.19" evidence="4"/>
<dbReference type="InterPro" id="IPR015422">
    <property type="entry name" value="PyrdxlP-dep_Trfase_small"/>
</dbReference>
<dbReference type="InterPro" id="IPR015421">
    <property type="entry name" value="PyrdxlP-dep_Trfase_major"/>
</dbReference>
<dbReference type="GO" id="GO:0047298">
    <property type="term" value="F:(S)-3-amino-2-methylpropionate transaminase activity"/>
    <property type="evidence" value="ECO:0007669"/>
    <property type="project" value="UniProtKB-EC"/>
</dbReference>
<comment type="caution">
    <text evidence="13">The sequence shown here is derived from an EMBL/GenBank/DDBJ whole genome shotgun (WGS) entry which is preliminary data.</text>
</comment>
<keyword evidence="7 12" id="KW-0663">Pyridoxal phosphate</keyword>
<dbReference type="EMBL" id="JBJQND010000005">
    <property type="protein sequence ID" value="KAL3876132.1"/>
    <property type="molecule type" value="Genomic_DNA"/>
</dbReference>
<dbReference type="Proteomes" id="UP001634394">
    <property type="component" value="Unassembled WGS sequence"/>
</dbReference>
<dbReference type="InterPro" id="IPR049704">
    <property type="entry name" value="Aminotrans_3_PPA_site"/>
</dbReference>
<dbReference type="AlphaFoldDB" id="A0ABD3WQT5"/>
<dbReference type="PANTHER" id="PTHR43206">
    <property type="entry name" value="AMINOTRANSFERASE"/>
    <property type="match status" value="1"/>
</dbReference>
<evidence type="ECO:0000256" key="4">
    <source>
        <dbReference type="ARBA" id="ARBA00012912"/>
    </source>
</evidence>
<dbReference type="CDD" id="cd00610">
    <property type="entry name" value="OAT_like"/>
    <property type="match status" value="1"/>
</dbReference>
<evidence type="ECO:0000256" key="5">
    <source>
        <dbReference type="ARBA" id="ARBA00022576"/>
    </source>
</evidence>
<evidence type="ECO:0000256" key="9">
    <source>
        <dbReference type="ARBA" id="ARBA00030204"/>
    </source>
</evidence>
<dbReference type="NCBIfam" id="TIGR00699">
    <property type="entry name" value="GABAtrns_euk"/>
    <property type="match status" value="1"/>
</dbReference>
<evidence type="ECO:0000313" key="14">
    <source>
        <dbReference type="Proteomes" id="UP001634394"/>
    </source>
</evidence>
<evidence type="ECO:0000256" key="11">
    <source>
        <dbReference type="ARBA" id="ARBA00031787"/>
    </source>
</evidence>
<protein>
    <recommendedName>
        <fullName evidence="10">(S)-3-amino-2-methylpropionate transaminase</fullName>
        <ecNumber evidence="4">2.6.1.19</ecNumber>
        <ecNumber evidence="3">2.6.1.22</ecNumber>
    </recommendedName>
    <alternativeName>
        <fullName evidence="11">GABA aminotransferase</fullName>
    </alternativeName>
    <alternativeName>
        <fullName evidence="9">Gamma-amino-N-butyrate transaminase</fullName>
    </alternativeName>
    <alternativeName>
        <fullName evidence="8">L-AIBAT</fullName>
    </alternativeName>
</protein>
<gene>
    <name evidence="13" type="ORF">ACJMK2_034004</name>
</gene>
<dbReference type="PROSITE" id="PS00600">
    <property type="entry name" value="AA_TRANSFER_CLASS_3"/>
    <property type="match status" value="1"/>
</dbReference>
<dbReference type="Gene3D" id="3.40.640.10">
    <property type="entry name" value="Type I PLP-dependent aspartate aminotransferase-like (Major domain)"/>
    <property type="match status" value="1"/>
</dbReference>
<dbReference type="InterPro" id="IPR005814">
    <property type="entry name" value="Aminotrans_3"/>
</dbReference>
<keyword evidence="14" id="KW-1185">Reference proteome</keyword>
<comment type="cofactor">
    <cofactor evidence="1">
        <name>pyridoxal 5'-phosphate</name>
        <dbReference type="ChEBI" id="CHEBI:597326"/>
    </cofactor>
</comment>
<evidence type="ECO:0000256" key="3">
    <source>
        <dbReference type="ARBA" id="ARBA00012876"/>
    </source>
</evidence>
<evidence type="ECO:0000313" key="13">
    <source>
        <dbReference type="EMBL" id="KAL3876132.1"/>
    </source>
</evidence>
<dbReference type="SUPFAM" id="SSF53383">
    <property type="entry name" value="PLP-dependent transferases"/>
    <property type="match status" value="1"/>
</dbReference>
<proteinExistence type="inferred from homology"/>
<dbReference type="FunFam" id="3.40.640.10:FF:000029">
    <property type="entry name" value="4-aminobutyrate aminotransferase, mitochondrial"/>
    <property type="match status" value="1"/>
</dbReference>
<evidence type="ECO:0000256" key="12">
    <source>
        <dbReference type="RuleBase" id="RU003560"/>
    </source>
</evidence>
<evidence type="ECO:0000256" key="10">
    <source>
        <dbReference type="ARBA" id="ARBA00030857"/>
    </source>
</evidence>
<dbReference type="EC" id="2.6.1.22" evidence="3"/>
<evidence type="ECO:0000256" key="2">
    <source>
        <dbReference type="ARBA" id="ARBA00008954"/>
    </source>
</evidence>
<dbReference type="InterPro" id="IPR004631">
    <property type="entry name" value="4NH2But_aminotransferase_euk"/>
</dbReference>
<reference evidence="13 14" key="1">
    <citation type="submission" date="2024-11" db="EMBL/GenBank/DDBJ databases">
        <title>Chromosome-level genome assembly of the freshwater bivalve Anodonta woodiana.</title>
        <authorList>
            <person name="Chen X."/>
        </authorList>
    </citation>
    <scope>NUCLEOTIDE SEQUENCE [LARGE SCALE GENOMIC DNA]</scope>
    <source>
        <strain evidence="13">MN2024</strain>
        <tissue evidence="13">Gills</tissue>
    </source>
</reference>
<evidence type="ECO:0000256" key="7">
    <source>
        <dbReference type="ARBA" id="ARBA00022898"/>
    </source>
</evidence>
<organism evidence="13 14">
    <name type="scientific">Sinanodonta woodiana</name>
    <name type="common">Chinese pond mussel</name>
    <name type="synonym">Anodonta woodiana</name>
    <dbReference type="NCBI Taxonomy" id="1069815"/>
    <lineage>
        <taxon>Eukaryota</taxon>
        <taxon>Metazoa</taxon>
        <taxon>Spiralia</taxon>
        <taxon>Lophotrochozoa</taxon>
        <taxon>Mollusca</taxon>
        <taxon>Bivalvia</taxon>
        <taxon>Autobranchia</taxon>
        <taxon>Heteroconchia</taxon>
        <taxon>Palaeoheterodonta</taxon>
        <taxon>Unionida</taxon>
        <taxon>Unionoidea</taxon>
        <taxon>Unionidae</taxon>
        <taxon>Unioninae</taxon>
        <taxon>Sinanodonta</taxon>
    </lineage>
</organism>
<evidence type="ECO:0000256" key="6">
    <source>
        <dbReference type="ARBA" id="ARBA00022679"/>
    </source>
</evidence>
<sequence length="501" mass="55171">MANARIPLLGVTMRVKNACKAGQRTLSATAHGAKIFDPKEPPGPSMKTEVPGPRSKELLANLDVIQNTGGVSFFVDFERSQGNYIVDADGNVMLDLYSQISSIPIGYNHPRLIKAVQNPANLASFVNRPALGTFPPSDWVTRLQSALLSVAPPGLKQVQTMMCGACSVEHSQKAAFIRYMARKRGGKPPTKEEQDSALINAAPGCPPLTILSFKNAFHGRTMGALACSHTKYLHKLDFPAPDWPMAPFPMLKYPLEDFKAENKKEEESCLAQVREVIEKYNKAGKPVAGIIVEPAQAEGGDNFASAHFFVGLQKIAKEFNSALMIDEVQTGCGATGKFWAHEHFNLPEAPDIVIFSKKMLSGGFFYKDAFRPAEAFRIFNTWVGDPTKVILLGEVVKVIKEENLLDNVQKTGDYMMKGLKQLEKTSNGFVSRVRGIGTYGSIDFPDAEKRDKVIHQLKQQGVNCGACGYKGLRFRPMLTLQNHHVDILLDRLNSVVKSMMK</sequence>